<gene>
    <name evidence="1" type="ORF">MBRA_28130</name>
</gene>
<organism evidence="1 2">
    <name type="scientific">Mycobacterium branderi</name>
    <dbReference type="NCBI Taxonomy" id="43348"/>
    <lineage>
        <taxon>Bacteria</taxon>
        <taxon>Bacillati</taxon>
        <taxon>Actinomycetota</taxon>
        <taxon>Actinomycetes</taxon>
        <taxon>Mycobacteriales</taxon>
        <taxon>Mycobacteriaceae</taxon>
        <taxon>Mycobacterium</taxon>
    </lineage>
</organism>
<sequence length="205" mass="22386">MSHYSINELYEFAPKVELRASSRLNPLTEEGALNEAEFIDMRLSPQRSRAGVLLDIRGIGFEGSNTALLVLTGVGKAGWTSDDTRQHPWYARRGDWTPTTSVWNKPAQPWTAGSPLWAHDAVDASHVATAAPPIDKPANNKLPEYIVGFGSLAVSALSAQIYLGHVDGLGEAPPDMTELSDAEIIAGFPQWSSIMEVREHYVYPA</sequence>
<reference evidence="1 2" key="1">
    <citation type="journal article" date="2019" name="Emerg. Microbes Infect.">
        <title>Comprehensive subspecies identification of 175 nontuberculous mycobacteria species based on 7547 genomic profiles.</title>
        <authorList>
            <person name="Matsumoto Y."/>
            <person name="Kinjo T."/>
            <person name="Motooka D."/>
            <person name="Nabeya D."/>
            <person name="Jung N."/>
            <person name="Uechi K."/>
            <person name="Horii T."/>
            <person name="Iida T."/>
            <person name="Fujita J."/>
            <person name="Nakamura S."/>
        </authorList>
    </citation>
    <scope>NUCLEOTIDE SEQUENCE [LARGE SCALE GENOMIC DNA]</scope>
    <source>
        <strain evidence="1 2">JCM 12687</strain>
    </source>
</reference>
<evidence type="ECO:0000313" key="1">
    <source>
        <dbReference type="EMBL" id="BBZ12618.1"/>
    </source>
</evidence>
<dbReference type="EMBL" id="AP022606">
    <property type="protein sequence ID" value="BBZ12618.1"/>
    <property type="molecule type" value="Genomic_DNA"/>
</dbReference>
<accession>A0ABN6B7L6</accession>
<dbReference type="Proteomes" id="UP000467379">
    <property type="component" value="Chromosome"/>
</dbReference>
<keyword evidence="2" id="KW-1185">Reference proteome</keyword>
<protein>
    <submittedName>
        <fullName evidence="1">Uncharacterized protein</fullName>
    </submittedName>
</protein>
<evidence type="ECO:0000313" key="2">
    <source>
        <dbReference type="Proteomes" id="UP000467379"/>
    </source>
</evidence>
<dbReference type="RefSeq" id="WP_139799616.1">
    <property type="nucleotide sequence ID" value="NZ_AP022606.1"/>
</dbReference>
<name>A0ABN6B7L6_9MYCO</name>
<proteinExistence type="predicted"/>